<proteinExistence type="predicted"/>
<sequence>MSIKWFKCWVLLTFADTVPTILLLECLFSFKIQSYTLIVPGLNSQLRIYNNSKDLSVRKFNNLSLKLKYLCKS</sequence>
<dbReference type="EMBL" id="KK116985">
    <property type="protein sequence ID" value="KFM69232.1"/>
    <property type="molecule type" value="Genomic_DNA"/>
</dbReference>
<dbReference type="Proteomes" id="UP000054359">
    <property type="component" value="Unassembled WGS sequence"/>
</dbReference>
<feature type="non-terminal residue" evidence="1">
    <location>
        <position position="73"/>
    </location>
</feature>
<protein>
    <submittedName>
        <fullName evidence="1">Uncharacterized protein</fullName>
    </submittedName>
</protein>
<accession>A0A087TVU3</accession>
<gene>
    <name evidence="1" type="ORF">X975_00368</name>
</gene>
<reference evidence="1 2" key="1">
    <citation type="submission" date="2013-11" db="EMBL/GenBank/DDBJ databases">
        <title>Genome sequencing of Stegodyphus mimosarum.</title>
        <authorList>
            <person name="Bechsgaard J."/>
        </authorList>
    </citation>
    <scope>NUCLEOTIDE SEQUENCE [LARGE SCALE GENOMIC DNA]</scope>
</reference>
<organism evidence="1 2">
    <name type="scientific">Stegodyphus mimosarum</name>
    <name type="common">African social velvet spider</name>
    <dbReference type="NCBI Taxonomy" id="407821"/>
    <lineage>
        <taxon>Eukaryota</taxon>
        <taxon>Metazoa</taxon>
        <taxon>Ecdysozoa</taxon>
        <taxon>Arthropoda</taxon>
        <taxon>Chelicerata</taxon>
        <taxon>Arachnida</taxon>
        <taxon>Araneae</taxon>
        <taxon>Araneomorphae</taxon>
        <taxon>Entelegynae</taxon>
        <taxon>Eresoidea</taxon>
        <taxon>Eresidae</taxon>
        <taxon>Stegodyphus</taxon>
    </lineage>
</organism>
<evidence type="ECO:0000313" key="1">
    <source>
        <dbReference type="EMBL" id="KFM69232.1"/>
    </source>
</evidence>
<evidence type="ECO:0000313" key="2">
    <source>
        <dbReference type="Proteomes" id="UP000054359"/>
    </source>
</evidence>
<dbReference type="AlphaFoldDB" id="A0A087TVU3"/>
<name>A0A087TVU3_STEMI</name>
<keyword evidence="2" id="KW-1185">Reference proteome</keyword>